<keyword evidence="3" id="KW-1185">Reference proteome</keyword>
<comment type="caution">
    <text evidence="2">The sequence shown here is derived from an EMBL/GenBank/DDBJ whole genome shotgun (WGS) entry which is preliminary data.</text>
</comment>
<dbReference type="AlphaFoldDB" id="A0AAD6T5J7"/>
<organism evidence="2 3">
    <name type="scientific">Mycena alexandri</name>
    <dbReference type="NCBI Taxonomy" id="1745969"/>
    <lineage>
        <taxon>Eukaryota</taxon>
        <taxon>Fungi</taxon>
        <taxon>Dikarya</taxon>
        <taxon>Basidiomycota</taxon>
        <taxon>Agaricomycotina</taxon>
        <taxon>Agaricomycetes</taxon>
        <taxon>Agaricomycetidae</taxon>
        <taxon>Agaricales</taxon>
        <taxon>Marasmiineae</taxon>
        <taxon>Mycenaceae</taxon>
        <taxon>Mycena</taxon>
    </lineage>
</organism>
<dbReference type="InterPro" id="IPR040602">
    <property type="entry name" value="Cucumopine_C"/>
</dbReference>
<dbReference type="SMR" id="A0AAD6T5J7"/>
<accession>A0AAD6T5J7</accession>
<reference evidence="2" key="1">
    <citation type="submission" date="2023-03" db="EMBL/GenBank/DDBJ databases">
        <title>Massive genome expansion in bonnet fungi (Mycena s.s.) driven by repeated elements and novel gene families across ecological guilds.</title>
        <authorList>
            <consortium name="Lawrence Berkeley National Laboratory"/>
            <person name="Harder C.B."/>
            <person name="Miyauchi S."/>
            <person name="Viragh M."/>
            <person name="Kuo A."/>
            <person name="Thoen E."/>
            <person name="Andreopoulos B."/>
            <person name="Lu D."/>
            <person name="Skrede I."/>
            <person name="Drula E."/>
            <person name="Henrissat B."/>
            <person name="Morin E."/>
            <person name="Kohler A."/>
            <person name="Barry K."/>
            <person name="LaButti K."/>
            <person name="Morin E."/>
            <person name="Salamov A."/>
            <person name="Lipzen A."/>
            <person name="Mereny Z."/>
            <person name="Hegedus B."/>
            <person name="Baldrian P."/>
            <person name="Stursova M."/>
            <person name="Weitz H."/>
            <person name="Taylor A."/>
            <person name="Grigoriev I.V."/>
            <person name="Nagy L.G."/>
            <person name="Martin F."/>
            <person name="Kauserud H."/>
        </authorList>
    </citation>
    <scope>NUCLEOTIDE SEQUENCE</scope>
    <source>
        <strain evidence="2">CBHHK200</strain>
    </source>
</reference>
<evidence type="ECO:0000313" key="2">
    <source>
        <dbReference type="EMBL" id="KAJ7039838.1"/>
    </source>
</evidence>
<evidence type="ECO:0000313" key="3">
    <source>
        <dbReference type="Proteomes" id="UP001218188"/>
    </source>
</evidence>
<dbReference type="Pfam" id="PF18631">
    <property type="entry name" value="Cucumopine_C"/>
    <property type="match status" value="1"/>
</dbReference>
<protein>
    <submittedName>
        <fullName evidence="2">Rcorf13</fullName>
    </submittedName>
</protein>
<sequence length="323" mass="35910">MLQLTTLSNVVDALNRETAAIRTVEPQEIRAIRTGSLKIGTNNQFFTTWDFTNSLLRDLSSMTWYPLLLTFEDKTFTLQQACVLARRFDTPYTNFLRYSGFPKMGEFSAALMVLLPVAPTREEAITAVRAFLGYLNCLTAWSFHTFAWGLGGKALIYTPSDADTLVSMPDLSRRIAVQPTGLRAKLTWQPLNISVVALLAIEENPELVGDLVAALPFTVLQDHAVVSGQSMYAWAPIISTALVQVKERQCDAPIGRIRYSQGSGNKVIIQYGTVTEDVETPVLGEILPEFKEQLAEVGRAVLESTFQTKENIMLTIELIQLLN</sequence>
<name>A0AAD6T5J7_9AGAR</name>
<dbReference type="EMBL" id="JARJCM010000025">
    <property type="protein sequence ID" value="KAJ7039838.1"/>
    <property type="molecule type" value="Genomic_DNA"/>
</dbReference>
<dbReference type="Gene3D" id="2.40.100.20">
    <property type="match status" value="1"/>
</dbReference>
<proteinExistence type="predicted"/>
<dbReference type="Proteomes" id="UP001218188">
    <property type="component" value="Unassembled WGS sequence"/>
</dbReference>
<feature type="domain" description="Cucumopine synthase C-terminal helical bundle" evidence="1">
    <location>
        <begin position="8"/>
        <end position="144"/>
    </location>
</feature>
<gene>
    <name evidence="2" type="ORF">C8F04DRAFT_1231243</name>
</gene>
<evidence type="ECO:0000259" key="1">
    <source>
        <dbReference type="Pfam" id="PF18631"/>
    </source>
</evidence>